<dbReference type="Proteomes" id="UP000033220">
    <property type="component" value="Chromosome DSM 122"/>
</dbReference>
<evidence type="ECO:0000313" key="2">
    <source>
        <dbReference type="Proteomes" id="UP000033220"/>
    </source>
</evidence>
<dbReference type="KEGG" id="rpm:RSPPHO_01782"/>
<name>H6SK93_PARPM</name>
<accession>H6SK93</accession>
<organism evidence="1 2">
    <name type="scientific">Pararhodospirillum photometricum DSM 122</name>
    <dbReference type="NCBI Taxonomy" id="1150469"/>
    <lineage>
        <taxon>Bacteria</taxon>
        <taxon>Pseudomonadati</taxon>
        <taxon>Pseudomonadota</taxon>
        <taxon>Alphaproteobacteria</taxon>
        <taxon>Rhodospirillales</taxon>
        <taxon>Rhodospirillaceae</taxon>
        <taxon>Pararhodospirillum</taxon>
    </lineage>
</organism>
<dbReference type="PATRIC" id="fig|1150469.3.peg.2011"/>
<dbReference type="STRING" id="1150469.RSPPHO_01782"/>
<keyword evidence="2" id="KW-1185">Reference proteome</keyword>
<dbReference type="EMBL" id="HE663493">
    <property type="protein sequence ID" value="CCG08408.1"/>
    <property type="molecule type" value="Genomic_DNA"/>
</dbReference>
<dbReference type="HOGENOM" id="CLU_2603744_0_0_5"/>
<dbReference type="AlphaFoldDB" id="H6SK93"/>
<reference evidence="1 2" key="1">
    <citation type="submission" date="2012-02" db="EMBL/GenBank/DDBJ databases">
        <title>Shotgun genome sequence of Phaeospirillum photometricum DSM 122.</title>
        <authorList>
            <person name="Duquesne K."/>
            <person name="Sturgis J."/>
        </authorList>
    </citation>
    <scope>NUCLEOTIDE SEQUENCE [LARGE SCALE GENOMIC DNA]</scope>
    <source>
        <strain evidence="2">DSM122</strain>
    </source>
</reference>
<gene>
    <name evidence="1" type="ORF">RSPPHO_01782</name>
</gene>
<evidence type="ECO:0000313" key="1">
    <source>
        <dbReference type="EMBL" id="CCG08408.1"/>
    </source>
</evidence>
<proteinExistence type="predicted"/>
<sequence>MTLTNLMWAGPSRWRLWLNDQPLGPEDPLLPHVRVLRVTPGTATLAVSRGPRENAVVVLRPGQTYRVHQDRLDDPGLRH</sequence>
<protein>
    <submittedName>
        <fullName evidence="1">Uncharacterized protein</fullName>
    </submittedName>
</protein>